<dbReference type="KEGG" id="aare:D3093_17340"/>
<sequence>MGSGIRGRVLNPVQCAWRDLADVPATGEGWKTQRIHPEAPCPVRAAIREPGGMPAVLIEVAAAAMRPVVEYPTGRGFQVIVEPIRPGSGGEVRLCLLLTETAYADVFGTLADDVAANVAACRNAGEAVARLLSRLHAWQAIMRRHADGLTGEEQTGLFAELLFLAHLIGAGMLPGQALEGWKGPDDGLRDFVFGECEIEIKASVGTAGRFAVACLDQLDDGPRDLILAFTRMQEATGGFTLPELVSDLRRMIVETEPGVLPWFNTLLSSTGYFDVHAHRYSVRRLAVRETQFFSVEDGFPRITQRAVPAGVVDARYTVDVRACAPFAIAADRALEIVMSRGAEGREP</sequence>
<evidence type="ECO:0000313" key="2">
    <source>
        <dbReference type="Proteomes" id="UP000298595"/>
    </source>
</evidence>
<evidence type="ECO:0000313" key="1">
    <source>
        <dbReference type="EMBL" id="QCN97057.1"/>
    </source>
</evidence>
<keyword evidence="1" id="KW-0614">Plasmid</keyword>
<dbReference type="AlphaFoldDB" id="A0A4D8PKS3"/>
<name>A0A4D8PKS3_9PROT</name>
<accession>A0A4D8PKS3</accession>
<dbReference type="Pfam" id="PF14390">
    <property type="entry name" value="DUF4420"/>
    <property type="match status" value="1"/>
</dbReference>
<organism evidence="1 2">
    <name type="scientific">Azospirillum argentinense</name>
    <dbReference type="NCBI Taxonomy" id="2970906"/>
    <lineage>
        <taxon>Bacteria</taxon>
        <taxon>Pseudomonadati</taxon>
        <taxon>Pseudomonadota</taxon>
        <taxon>Alphaproteobacteria</taxon>
        <taxon>Rhodospirillales</taxon>
        <taxon>Azospirillaceae</taxon>
        <taxon>Azospirillum</taxon>
    </lineage>
</organism>
<geneLocation type="plasmid" evidence="1 2">
    <name>p1</name>
</geneLocation>
<protein>
    <submittedName>
        <fullName evidence="1">PD-(D/E)XK motif protein</fullName>
    </submittedName>
</protein>
<proteinExistence type="predicted"/>
<gene>
    <name evidence="1" type="ORF">D3093_17340</name>
</gene>
<dbReference type="EMBL" id="CP032322">
    <property type="protein sequence ID" value="QCN97057.1"/>
    <property type="molecule type" value="Genomic_DNA"/>
</dbReference>
<dbReference type="Proteomes" id="UP000298595">
    <property type="component" value="Plasmid p1"/>
</dbReference>
<dbReference type="InterPro" id="IPR025534">
    <property type="entry name" value="DUF4420"/>
</dbReference>
<reference evidence="1 2" key="1">
    <citation type="submission" date="2018-09" db="EMBL/GenBank/DDBJ databases">
        <title>Whole genome based analysis of evolution and adaptive divergence in Indian and Brazilian strains of Azospirillum brasilense.</title>
        <authorList>
            <person name="Singh C."/>
            <person name="Tripathi A.K."/>
        </authorList>
    </citation>
    <scope>NUCLEOTIDE SEQUENCE [LARGE SCALE GENOMIC DNA]</scope>
    <source>
        <strain evidence="1 2">MTCC4035</strain>
        <plasmid evidence="1 2">p1</plasmid>
    </source>
</reference>